<organism evidence="2 3">
    <name type="scientific">Acinetobacter colistiniresistens</name>
    <dbReference type="NCBI Taxonomy" id="280145"/>
    <lineage>
        <taxon>Bacteria</taxon>
        <taxon>Pseudomonadati</taxon>
        <taxon>Pseudomonadota</taxon>
        <taxon>Gammaproteobacteria</taxon>
        <taxon>Moraxellales</taxon>
        <taxon>Moraxellaceae</taxon>
        <taxon>Acinetobacter</taxon>
    </lineage>
</organism>
<feature type="compositionally biased region" description="Basic and acidic residues" evidence="1">
    <location>
        <begin position="1"/>
        <end position="15"/>
    </location>
</feature>
<keyword evidence="3" id="KW-1185">Reference proteome</keyword>
<protein>
    <submittedName>
        <fullName evidence="2">Uncharacterized protein</fullName>
    </submittedName>
</protein>
<feature type="non-terminal residue" evidence="2">
    <location>
        <position position="1"/>
    </location>
</feature>
<evidence type="ECO:0000313" key="2">
    <source>
        <dbReference type="EMBL" id="ENX33003.1"/>
    </source>
</evidence>
<feature type="region of interest" description="Disordered" evidence="1">
    <location>
        <begin position="1"/>
        <end position="30"/>
    </location>
</feature>
<reference evidence="2 3" key="1">
    <citation type="submission" date="2013-02" db="EMBL/GenBank/DDBJ databases">
        <title>The Genome Sequence of Acinetobacter sp. NIPH 1859.</title>
        <authorList>
            <consortium name="The Broad Institute Genome Sequencing Platform"/>
            <consortium name="The Broad Institute Genome Sequencing Center for Infectious Disease"/>
            <person name="Cerqueira G."/>
            <person name="Feldgarden M."/>
            <person name="Courvalin P."/>
            <person name="Perichon B."/>
            <person name="Grillot-Courvalin C."/>
            <person name="Clermont D."/>
            <person name="Rocha E."/>
            <person name="Yoon E.-J."/>
            <person name="Nemec A."/>
            <person name="Walker B."/>
            <person name="Young S.K."/>
            <person name="Zeng Q."/>
            <person name="Gargeya S."/>
            <person name="Fitzgerald M."/>
            <person name="Haas B."/>
            <person name="Abouelleil A."/>
            <person name="Alvarado L."/>
            <person name="Arachchi H.M."/>
            <person name="Berlin A.M."/>
            <person name="Chapman S.B."/>
            <person name="Dewar J."/>
            <person name="Goldberg J."/>
            <person name="Griggs A."/>
            <person name="Gujja S."/>
            <person name="Hansen M."/>
            <person name="Howarth C."/>
            <person name="Imamovic A."/>
            <person name="Larimer J."/>
            <person name="McCowan C."/>
            <person name="Murphy C."/>
            <person name="Neiman D."/>
            <person name="Pearson M."/>
            <person name="Priest M."/>
            <person name="Roberts A."/>
            <person name="Saif S."/>
            <person name="Shea T."/>
            <person name="Sisk P."/>
            <person name="Sykes S."/>
            <person name="Wortman J."/>
            <person name="Nusbaum C."/>
            <person name="Birren B."/>
        </authorList>
    </citation>
    <scope>NUCLEOTIDE SEQUENCE [LARGE SCALE GENOMIC DNA]</scope>
    <source>
        <strain evidence="2 3">NIPH 1859</strain>
    </source>
</reference>
<evidence type="ECO:0000313" key="3">
    <source>
        <dbReference type="Proteomes" id="UP000013009"/>
    </source>
</evidence>
<comment type="caution">
    <text evidence="2">The sequence shown here is derived from an EMBL/GenBank/DDBJ whole genome shotgun (WGS) entry which is preliminary data.</text>
</comment>
<dbReference type="HOGENOM" id="CLU_3400339_0_0_6"/>
<proteinExistence type="predicted"/>
<dbReference type="AlphaFoldDB" id="N9PHT2"/>
<sequence>ERIRKQQDEEEERKAKAFKNMIRNQKKEED</sequence>
<evidence type="ECO:0000256" key="1">
    <source>
        <dbReference type="SAM" id="MobiDB-lite"/>
    </source>
</evidence>
<dbReference type="EMBL" id="APRZ01000019">
    <property type="protein sequence ID" value="ENX33003.1"/>
    <property type="molecule type" value="Genomic_DNA"/>
</dbReference>
<name>N9PHT2_9GAMM</name>
<gene>
    <name evidence="2" type="ORF">F889_02934</name>
</gene>
<dbReference type="Proteomes" id="UP000013009">
    <property type="component" value="Unassembled WGS sequence"/>
</dbReference>
<accession>N9PHT2</accession>